<dbReference type="Proteomes" id="UP000319160">
    <property type="component" value="Unassembled WGS sequence"/>
</dbReference>
<proteinExistence type="predicted"/>
<dbReference type="AlphaFoldDB" id="A0A553HSU5"/>
<protein>
    <recommendedName>
        <fullName evidence="3">Peptidase M6-like domain-containing protein</fullName>
    </recommendedName>
</protein>
<dbReference type="GO" id="GO:0008233">
    <property type="term" value="F:peptidase activity"/>
    <property type="evidence" value="ECO:0007669"/>
    <property type="project" value="InterPro"/>
</dbReference>
<dbReference type="PANTHER" id="PTHR41775:SF1">
    <property type="entry name" value="PEPTIDASE M6-LIKE DOMAIN-CONTAINING PROTEIN"/>
    <property type="match status" value="1"/>
</dbReference>
<name>A0A553HSU5_9PEZI</name>
<dbReference type="NCBIfam" id="TIGR03296">
    <property type="entry name" value="M6dom_TIGR03296"/>
    <property type="match status" value="1"/>
</dbReference>
<sequence>MLLLNYAEAEFEFGPLRKALMSTFLDVMAMASLVKSAWSAVLAKATRANTSQHALYRCEDILDHATSWSPDNTEYGSTRNDSRKGASSYVERPNIVIGKFPPITSAAAYTSSLNLILLASYHKDSTLAGRSKCLQKVAPLTDFDHLQTECVPTLPTTHFTYLRSREKDLRVMQPSLSCFWQAEGTLVQNLHENPSQIRASFNELKGGSHFLVAMSKMPQRLLLSRCAWRICTVVAAVLIAIVPQTSADVSACKLPADQSVYLSAGFGYELNCAPSVGTLNAFMIFVDFSDQVATESSPQVLHDFFLPAAADWYRTASYGTLDLSVTADTSRFYRMPATAVSYNWNRGLTAEAHERYIQDALAAYDAPIPPVDVLYIVPTANAVAIGNSETFIGDVTTREGTYVAKKSTTFGVDGYRTWGSLVLNHETGHTMCLPDYYPFNGSTTGLFIGGWDLMGLISGPSPDYFAWDKWRLGWLVDDQFDCVTDVGETTHVLSPLEALGGKKAVVVKHDDTNVLVAEVRSTMGLDATSCTTGVLLYTVSTKTATGEGPVRVLDVTPGSGGCAGDELNDATLSSNGVSSYRFADWGVAITIVARNNQDYEITVALT</sequence>
<dbReference type="EMBL" id="VFLP01000049">
    <property type="protein sequence ID" value="TRX91022.1"/>
    <property type="molecule type" value="Genomic_DNA"/>
</dbReference>
<dbReference type="OrthoDB" id="3941110at2759"/>
<dbReference type="InterPro" id="IPR008757">
    <property type="entry name" value="Peptidase_M6-like_domain"/>
</dbReference>
<dbReference type="GO" id="GO:0006508">
    <property type="term" value="P:proteolysis"/>
    <property type="evidence" value="ECO:0007669"/>
    <property type="project" value="InterPro"/>
</dbReference>
<evidence type="ECO:0008006" key="3">
    <source>
        <dbReference type="Google" id="ProtNLM"/>
    </source>
</evidence>
<reference evidence="2" key="1">
    <citation type="submission" date="2019-06" db="EMBL/GenBank/DDBJ databases">
        <title>Draft genome sequence of the griseofulvin-producing fungus Xylaria cubensis strain G536.</title>
        <authorList>
            <person name="Mead M.E."/>
            <person name="Raja H.A."/>
            <person name="Steenwyk J.L."/>
            <person name="Knowles S.L."/>
            <person name="Oberlies N.H."/>
            <person name="Rokas A."/>
        </authorList>
    </citation>
    <scope>NUCLEOTIDE SEQUENCE [LARGE SCALE GENOMIC DNA]</scope>
    <source>
        <strain evidence="2">G536</strain>
    </source>
</reference>
<evidence type="ECO:0000313" key="1">
    <source>
        <dbReference type="EMBL" id="TRX91022.1"/>
    </source>
</evidence>
<keyword evidence="2" id="KW-1185">Reference proteome</keyword>
<gene>
    <name evidence="1" type="ORF">FHL15_008004</name>
</gene>
<organism evidence="1 2">
    <name type="scientific">Xylaria flabelliformis</name>
    <dbReference type="NCBI Taxonomy" id="2512241"/>
    <lineage>
        <taxon>Eukaryota</taxon>
        <taxon>Fungi</taxon>
        <taxon>Dikarya</taxon>
        <taxon>Ascomycota</taxon>
        <taxon>Pezizomycotina</taxon>
        <taxon>Sordariomycetes</taxon>
        <taxon>Xylariomycetidae</taxon>
        <taxon>Xylariales</taxon>
        <taxon>Xylariaceae</taxon>
        <taxon>Xylaria</taxon>
    </lineage>
</organism>
<comment type="caution">
    <text evidence="1">The sequence shown here is derived from an EMBL/GenBank/DDBJ whole genome shotgun (WGS) entry which is preliminary data.</text>
</comment>
<evidence type="ECO:0000313" key="2">
    <source>
        <dbReference type="Proteomes" id="UP000319160"/>
    </source>
</evidence>
<dbReference type="PANTHER" id="PTHR41775">
    <property type="entry name" value="SECRETED PROTEIN-RELATED"/>
    <property type="match status" value="1"/>
</dbReference>
<accession>A0A553HSU5</accession>